<name>A0A6I1MJ00_9CLOT</name>
<dbReference type="RefSeq" id="WP_152888275.1">
    <property type="nucleotide sequence ID" value="NZ_WHJC01000038.1"/>
</dbReference>
<evidence type="ECO:0000256" key="1">
    <source>
        <dbReference type="SAM" id="Phobius"/>
    </source>
</evidence>
<comment type="caution">
    <text evidence="2">The sequence shown here is derived from an EMBL/GenBank/DDBJ whole genome shotgun (WGS) entry which is preliminary data.</text>
</comment>
<feature type="transmembrane region" description="Helical" evidence="1">
    <location>
        <begin position="9"/>
        <end position="29"/>
    </location>
</feature>
<reference evidence="2 3" key="1">
    <citation type="submission" date="2019-10" db="EMBL/GenBank/DDBJ databases">
        <title>The Genome Sequence of Clostridium tarantellae Isolated from Fish Brain.</title>
        <authorList>
            <person name="Bano L."/>
            <person name="Kiel M."/>
            <person name="Sales G."/>
            <person name="Doxey A.C."/>
            <person name="Mansfield M.J."/>
            <person name="Schiavone M."/>
            <person name="Rossetto O."/>
            <person name="Pirazzini M."/>
            <person name="Dobrindt U."/>
            <person name="Montecucco C."/>
        </authorList>
    </citation>
    <scope>NUCLEOTIDE SEQUENCE [LARGE SCALE GENOMIC DNA]</scope>
    <source>
        <strain evidence="2 3">DSM 3997</strain>
    </source>
</reference>
<dbReference type="Proteomes" id="UP000430345">
    <property type="component" value="Unassembled WGS sequence"/>
</dbReference>
<keyword evidence="1" id="KW-0472">Membrane</keyword>
<keyword evidence="1" id="KW-1133">Transmembrane helix</keyword>
<gene>
    <name evidence="2" type="ORF">GBZ86_04810</name>
</gene>
<protein>
    <submittedName>
        <fullName evidence="2">Uncharacterized protein</fullName>
    </submittedName>
</protein>
<keyword evidence="3" id="KW-1185">Reference proteome</keyword>
<evidence type="ECO:0000313" key="3">
    <source>
        <dbReference type="Proteomes" id="UP000430345"/>
    </source>
</evidence>
<feature type="transmembrane region" description="Helical" evidence="1">
    <location>
        <begin position="49"/>
        <end position="68"/>
    </location>
</feature>
<evidence type="ECO:0000313" key="2">
    <source>
        <dbReference type="EMBL" id="MPQ43080.1"/>
    </source>
</evidence>
<organism evidence="2 3">
    <name type="scientific">Clostridium tarantellae</name>
    <dbReference type="NCBI Taxonomy" id="39493"/>
    <lineage>
        <taxon>Bacteria</taxon>
        <taxon>Bacillati</taxon>
        <taxon>Bacillota</taxon>
        <taxon>Clostridia</taxon>
        <taxon>Eubacteriales</taxon>
        <taxon>Clostridiaceae</taxon>
        <taxon>Clostridium</taxon>
    </lineage>
</organism>
<dbReference type="AlphaFoldDB" id="A0A6I1MJ00"/>
<accession>A0A6I1MJ00</accession>
<proteinExistence type="predicted"/>
<feature type="transmembrane region" description="Helical" evidence="1">
    <location>
        <begin position="80"/>
        <end position="107"/>
    </location>
</feature>
<keyword evidence="1" id="KW-0812">Transmembrane</keyword>
<dbReference type="EMBL" id="WHJC01000038">
    <property type="protein sequence ID" value="MPQ43080.1"/>
    <property type="molecule type" value="Genomic_DNA"/>
</dbReference>
<sequence length="109" mass="12385">MQGKKSETIMMMVVMDLLLSIISIILMVVLFKNLTYYAATDTSSSFMTLFNWCSAIIMVINAYTFFVYRKIKEEIKFPVIPIIAVGSAFINTIPLFITIIILFVHFLGA</sequence>